<name>W9JLU2_FUSOX</name>
<dbReference type="AlphaFoldDB" id="W9JLU2"/>
<evidence type="ECO:0000313" key="1">
    <source>
        <dbReference type="EMBL" id="EWZ30343.1"/>
    </source>
</evidence>
<reference evidence="1" key="1">
    <citation type="submission" date="2011-06" db="EMBL/GenBank/DDBJ databases">
        <title>The Genome Sequence of Fusarium oxysporum Fo47.</title>
        <authorList>
            <consortium name="The Broad Institute Genome Sequencing Platform"/>
            <person name="Ma L.-J."/>
            <person name="Gale L.R."/>
            <person name="Schwartz D.C."/>
            <person name="Zhou S."/>
            <person name="Corby-Kistler H."/>
            <person name="Young S.K."/>
            <person name="Zeng Q."/>
            <person name="Gargeya S."/>
            <person name="Fitzgerald M."/>
            <person name="Haas B."/>
            <person name="Abouelleil A."/>
            <person name="Alvarado L."/>
            <person name="Arachchi H.M."/>
            <person name="Berlin A."/>
            <person name="Brown A."/>
            <person name="Chapman S.B."/>
            <person name="Chen Z."/>
            <person name="Dunbar C."/>
            <person name="Freedman E."/>
            <person name="Gearin G."/>
            <person name="Gellesch M."/>
            <person name="Goldberg J."/>
            <person name="Griggs A."/>
            <person name="Gujja S."/>
            <person name="Heiman D."/>
            <person name="Howarth C."/>
            <person name="Larson L."/>
            <person name="Lui A."/>
            <person name="MacDonald P.J.P."/>
            <person name="Mehta T."/>
            <person name="Montmayeur A."/>
            <person name="Murphy C."/>
            <person name="Neiman D."/>
            <person name="Pearson M."/>
            <person name="Priest M."/>
            <person name="Roberts A."/>
            <person name="Saif S."/>
            <person name="Shea T."/>
            <person name="Shenoy N."/>
            <person name="Sisk P."/>
            <person name="Stolte C."/>
            <person name="Sykes S."/>
            <person name="Wortman J."/>
            <person name="Nusbaum C."/>
            <person name="Birren B."/>
        </authorList>
    </citation>
    <scope>NUCLEOTIDE SEQUENCE [LARGE SCALE GENOMIC DNA]</scope>
    <source>
        <strain evidence="1">Fo47</strain>
    </source>
</reference>
<dbReference type="VEuPathDB" id="FungiDB:FOZG_15834"/>
<dbReference type="Proteomes" id="UP000030766">
    <property type="component" value="Unassembled WGS sequence"/>
</dbReference>
<accession>W9JLU2</accession>
<gene>
    <name evidence="1" type="ORF">FOZG_15834</name>
</gene>
<dbReference type="EMBL" id="JH717909">
    <property type="protein sequence ID" value="EWZ30343.1"/>
    <property type="molecule type" value="Genomic_DNA"/>
</dbReference>
<organism evidence="1">
    <name type="scientific">Fusarium oxysporum Fo47</name>
    <dbReference type="NCBI Taxonomy" id="660027"/>
    <lineage>
        <taxon>Eukaryota</taxon>
        <taxon>Fungi</taxon>
        <taxon>Dikarya</taxon>
        <taxon>Ascomycota</taxon>
        <taxon>Pezizomycotina</taxon>
        <taxon>Sordariomycetes</taxon>
        <taxon>Hypocreomycetidae</taxon>
        <taxon>Hypocreales</taxon>
        <taxon>Nectriaceae</taxon>
        <taxon>Fusarium</taxon>
        <taxon>Fusarium oxysporum species complex</taxon>
    </lineage>
</organism>
<reference evidence="1" key="2">
    <citation type="submission" date="2012-06" db="EMBL/GenBank/DDBJ databases">
        <title>Annotation of the Genome Sequence of Fusarium oxysporum Fo47.</title>
        <authorList>
            <consortium name="The Broad Institute Genomics Platform"/>
            <person name="Ma L.-J."/>
            <person name="Corby-Kistler H."/>
            <person name="Broz K."/>
            <person name="Gale L.R."/>
            <person name="Jonkers W."/>
            <person name="O'Donnell K."/>
            <person name="Ploetz R."/>
            <person name="Steinberg C."/>
            <person name="Schwartz D.C."/>
            <person name="VanEtten H."/>
            <person name="Zhou S."/>
            <person name="Young S.K."/>
            <person name="Zeng Q."/>
            <person name="Gargeya S."/>
            <person name="Fitzgerald M."/>
            <person name="Abouelleil A."/>
            <person name="Alvarado L."/>
            <person name="Chapman S.B."/>
            <person name="Gainer-Dewar J."/>
            <person name="Goldberg J."/>
            <person name="Griggs A."/>
            <person name="Gujja S."/>
            <person name="Hansen M."/>
            <person name="Howarth C."/>
            <person name="Imamovic A."/>
            <person name="Ireland A."/>
            <person name="Larimer J."/>
            <person name="McCowan C."/>
            <person name="Murphy C."/>
            <person name="Pearson M."/>
            <person name="Poon T.W."/>
            <person name="Priest M."/>
            <person name="Roberts A."/>
            <person name="Saif S."/>
            <person name="Shea T."/>
            <person name="Sykes S."/>
            <person name="Wortman J."/>
            <person name="Nusbaum C."/>
            <person name="Birren B."/>
        </authorList>
    </citation>
    <scope>NUCLEOTIDE SEQUENCE</scope>
    <source>
        <strain evidence="1">Fo47</strain>
    </source>
</reference>
<proteinExistence type="predicted"/>
<dbReference type="HOGENOM" id="CLU_2606134_0_0_1"/>
<protein>
    <submittedName>
        <fullName evidence="1">Uncharacterized protein</fullName>
    </submittedName>
</protein>
<sequence>MRHPAQETLTVYYMQFASYSVAQEHLAAETNPERRHALWAPKMQQVVHDLEFHASDKNIVDKEMALIILKQLKNLFQAV</sequence>